<comment type="caution">
    <text evidence="1">The sequence shown here is derived from an EMBL/GenBank/DDBJ whole genome shotgun (WGS) entry which is preliminary data.</text>
</comment>
<dbReference type="EMBL" id="MU971419">
    <property type="protein sequence ID" value="KAK9235356.1"/>
    <property type="molecule type" value="Genomic_DNA"/>
</dbReference>
<organism evidence="1 2">
    <name type="scientific">Lipomyces kononenkoae</name>
    <name type="common">Yeast</name>
    <dbReference type="NCBI Taxonomy" id="34357"/>
    <lineage>
        <taxon>Eukaryota</taxon>
        <taxon>Fungi</taxon>
        <taxon>Dikarya</taxon>
        <taxon>Ascomycota</taxon>
        <taxon>Saccharomycotina</taxon>
        <taxon>Lipomycetes</taxon>
        <taxon>Lipomycetales</taxon>
        <taxon>Lipomycetaceae</taxon>
        <taxon>Lipomyces</taxon>
    </lineage>
</organism>
<dbReference type="Proteomes" id="UP001433508">
    <property type="component" value="Unassembled WGS sequence"/>
</dbReference>
<proteinExistence type="predicted"/>
<gene>
    <name evidence="1" type="ORF">V1525DRAFT_410203</name>
</gene>
<keyword evidence="2" id="KW-1185">Reference proteome</keyword>
<reference evidence="2" key="1">
    <citation type="journal article" date="2024" name="Front. Bioeng. Biotechnol.">
        <title>Genome-scale model development and genomic sequencing of the oleaginous clade Lipomyces.</title>
        <authorList>
            <person name="Czajka J.J."/>
            <person name="Han Y."/>
            <person name="Kim J."/>
            <person name="Mondo S.J."/>
            <person name="Hofstad B.A."/>
            <person name="Robles A."/>
            <person name="Haridas S."/>
            <person name="Riley R."/>
            <person name="LaButti K."/>
            <person name="Pangilinan J."/>
            <person name="Andreopoulos W."/>
            <person name="Lipzen A."/>
            <person name="Yan J."/>
            <person name="Wang M."/>
            <person name="Ng V."/>
            <person name="Grigoriev I.V."/>
            <person name="Spatafora J.W."/>
            <person name="Magnuson J.K."/>
            <person name="Baker S.E."/>
            <person name="Pomraning K.R."/>
        </authorList>
    </citation>
    <scope>NUCLEOTIDE SEQUENCE [LARGE SCALE GENOMIC DNA]</scope>
    <source>
        <strain evidence="2">CBS 7786</strain>
    </source>
</reference>
<evidence type="ECO:0000313" key="2">
    <source>
        <dbReference type="Proteomes" id="UP001433508"/>
    </source>
</evidence>
<name>A0ACC3SVF6_LIPKO</name>
<accession>A0ACC3SVF6</accession>
<protein>
    <submittedName>
        <fullName evidence="1">Uncharacterized protein</fullName>
    </submittedName>
</protein>
<evidence type="ECO:0000313" key="1">
    <source>
        <dbReference type="EMBL" id="KAK9235356.1"/>
    </source>
</evidence>
<sequence>MQRGPITATGLNYEIPEGLYAVPDHLLDLRPDSDVDHDLLHPRAVTDEKNIWFFWHSGFTKMHPYHQRTVRAYHRRFSKLGWVIRVVDREPGSPLHIENFLDLHDPGTFPDAFRNGTIGGDYALQHYSDLVRLPLLLNYGGVYADVGMVQIGDLDRLWNETIGNPESPYEVISYGKTLANYFLVSNRNNALFARCHRLLLALWAADGGKTSTEGMHATPLLKSLPLMGSDTLTFTENGRVYTPDEVKRMLTDYIIQGQAMTMVMGLVDEEDHWDGPKYCCEHVYAIDFIVGSQLINEITDWNGPRQFELMSLSLPKDGEDESDEHKQAREIVEQCLTRSFGFKLATGLILRVFGDTLSSLWRKTVGSDIVPGTYAHWFRYATANWNQKDIPPPLEFEITEPIKRGPLLREA</sequence>